<gene>
    <name evidence="2" type="ORF">B0T18DRAFT_191406</name>
</gene>
<protein>
    <submittedName>
        <fullName evidence="2">Uncharacterized protein</fullName>
    </submittedName>
</protein>
<sequence>MLPESRDNSSSGGRGLLAARSTSADRAPRAGHWRSLDAGGRAGRSGGGEVSWYGGGRTGSIGWTCRSRRCCRGREDQAGPQQHTTGRAAGRLKCLQLTARRSRKPARYGRDGAALSCGLAAWAWSGRDCTQHLTSGVRI</sequence>
<comment type="caution">
    <text evidence="2">The sequence shown here is derived from an EMBL/GenBank/DDBJ whole genome shotgun (WGS) entry which is preliminary data.</text>
</comment>
<proteinExistence type="predicted"/>
<evidence type="ECO:0000256" key="1">
    <source>
        <dbReference type="SAM" id="MobiDB-lite"/>
    </source>
</evidence>
<feature type="compositionally biased region" description="Gly residues" evidence="1">
    <location>
        <begin position="40"/>
        <end position="59"/>
    </location>
</feature>
<organism evidence="2 3">
    <name type="scientific">Schizothecium vesticola</name>
    <dbReference type="NCBI Taxonomy" id="314040"/>
    <lineage>
        <taxon>Eukaryota</taxon>
        <taxon>Fungi</taxon>
        <taxon>Dikarya</taxon>
        <taxon>Ascomycota</taxon>
        <taxon>Pezizomycotina</taxon>
        <taxon>Sordariomycetes</taxon>
        <taxon>Sordariomycetidae</taxon>
        <taxon>Sordariales</taxon>
        <taxon>Schizotheciaceae</taxon>
        <taxon>Schizothecium</taxon>
    </lineage>
</organism>
<dbReference type="AlphaFoldDB" id="A0AA40EQS6"/>
<reference evidence="2" key="1">
    <citation type="submission" date="2023-06" db="EMBL/GenBank/DDBJ databases">
        <title>Genome-scale phylogeny and comparative genomics of the fungal order Sordariales.</title>
        <authorList>
            <consortium name="Lawrence Berkeley National Laboratory"/>
            <person name="Hensen N."/>
            <person name="Bonometti L."/>
            <person name="Westerberg I."/>
            <person name="Brannstrom I.O."/>
            <person name="Guillou S."/>
            <person name="Cros-Aarteil S."/>
            <person name="Calhoun S."/>
            <person name="Haridas S."/>
            <person name="Kuo A."/>
            <person name="Mondo S."/>
            <person name="Pangilinan J."/>
            <person name="Riley R."/>
            <person name="LaButti K."/>
            <person name="Andreopoulos B."/>
            <person name="Lipzen A."/>
            <person name="Chen C."/>
            <person name="Yanf M."/>
            <person name="Daum C."/>
            <person name="Ng V."/>
            <person name="Clum A."/>
            <person name="Steindorff A."/>
            <person name="Ohm R."/>
            <person name="Martin F."/>
            <person name="Silar P."/>
            <person name="Natvig D."/>
            <person name="Lalanne C."/>
            <person name="Gautier V."/>
            <person name="Ament-velasquez S.L."/>
            <person name="Kruys A."/>
            <person name="Hutchinson M.I."/>
            <person name="Powell A.J."/>
            <person name="Barry K."/>
            <person name="Miller A.N."/>
            <person name="Grigoriev I.V."/>
            <person name="Debuchy R."/>
            <person name="Gladieux P."/>
            <person name="Thoren M.H."/>
            <person name="Johannesson H."/>
        </authorList>
    </citation>
    <scope>NUCLEOTIDE SEQUENCE</scope>
    <source>
        <strain evidence="2">SMH3187-1</strain>
    </source>
</reference>
<dbReference type="EMBL" id="JAUKUD010000005">
    <property type="protein sequence ID" value="KAK0743808.1"/>
    <property type="molecule type" value="Genomic_DNA"/>
</dbReference>
<accession>A0AA40EQS6</accession>
<name>A0AA40EQS6_9PEZI</name>
<evidence type="ECO:0000313" key="2">
    <source>
        <dbReference type="EMBL" id="KAK0743808.1"/>
    </source>
</evidence>
<dbReference type="Proteomes" id="UP001172155">
    <property type="component" value="Unassembled WGS sequence"/>
</dbReference>
<feature type="region of interest" description="Disordered" evidence="1">
    <location>
        <begin position="1"/>
        <end position="59"/>
    </location>
</feature>
<evidence type="ECO:0000313" key="3">
    <source>
        <dbReference type="Proteomes" id="UP001172155"/>
    </source>
</evidence>
<keyword evidence="3" id="KW-1185">Reference proteome</keyword>